<comment type="caution">
    <text evidence="1">The sequence shown here is derived from an EMBL/GenBank/DDBJ whole genome shotgun (WGS) entry which is preliminary data.</text>
</comment>
<accession>A0ACC2W682</accession>
<dbReference type="Proteomes" id="UP001230649">
    <property type="component" value="Unassembled WGS sequence"/>
</dbReference>
<keyword evidence="2" id="KW-1185">Reference proteome</keyword>
<name>A0ACC2W682_9TREE</name>
<sequence length="661" mass="73173">MNTSTSSGPFSFDDFLKTPTTASGNDGTSLSFSLVPPTPHDLRNRPFPSPGDLNQFSQSGMGSGLPFDIASPPPFGGIMSPKYDQQHDSLRPQSGFRSTHTGEHKRNSSMTSQGHRHEPYKSASRQSSISSLSGVMQGSDGASSDWQWESSAEPEALSSSPLSNAGLSICPADLQVKPAALQPQRSTTFFATQTPLPNSDYGDDVDDSDVPAGLKPEGSHSRKHRGNIPAPIMPTTPGAQKIQLATATTTWSRSSGVTRTSRNSKPHKHYREESAVPDSPILVTAITSSGKKSHARKRPENHIPRPRNAFILFRKHVVDSKLIPPEVEIRHQNISVVVAKMWAESGDLAKRDCSRRTLLPRLSFQAEARSEKEQHMRDYPDYKYQPVYRRTGAPRRQIKADPVEVKKCTLVANLLLDGKKGEELKKEAKKAVERSNKKRAKVAKSLAEARARNNQARRQSRMYSESQSLEDSDDYQDATDVEEASERGEVIVPESRRRDLNDTPTTLYAAPSAVSQLRHQFSGQDFMQSTSVSRISHQNSQVPSSLGTHGNTSYMYQAENMVFNPQEILALNQEHDQQQNGMQSFAAPPSHYVLAMHEHNVPAELQYVQQMNSFNMPMQQMQMAEQAPVAWPAMSDEDLLGYADAFNMLGGMNGQSWPNMS</sequence>
<proteinExistence type="predicted"/>
<evidence type="ECO:0000313" key="1">
    <source>
        <dbReference type="EMBL" id="KAJ9106941.1"/>
    </source>
</evidence>
<dbReference type="EMBL" id="JASBWS010000040">
    <property type="protein sequence ID" value="KAJ9106941.1"/>
    <property type="molecule type" value="Genomic_DNA"/>
</dbReference>
<reference evidence="1" key="1">
    <citation type="submission" date="2023-04" db="EMBL/GenBank/DDBJ databases">
        <title>Draft Genome sequencing of Naganishia species isolated from polar environments using Oxford Nanopore Technology.</title>
        <authorList>
            <person name="Leo P."/>
            <person name="Venkateswaran K."/>
        </authorList>
    </citation>
    <scope>NUCLEOTIDE SEQUENCE</scope>
    <source>
        <strain evidence="1">MNA-CCFEE 5262</strain>
    </source>
</reference>
<evidence type="ECO:0000313" key="2">
    <source>
        <dbReference type="Proteomes" id="UP001230649"/>
    </source>
</evidence>
<protein>
    <submittedName>
        <fullName evidence="1">Uncharacterized protein</fullName>
    </submittedName>
</protein>
<gene>
    <name evidence="1" type="ORF">QFC20_003950</name>
</gene>
<organism evidence="1 2">
    <name type="scientific">Naganishia adeliensis</name>
    <dbReference type="NCBI Taxonomy" id="92952"/>
    <lineage>
        <taxon>Eukaryota</taxon>
        <taxon>Fungi</taxon>
        <taxon>Dikarya</taxon>
        <taxon>Basidiomycota</taxon>
        <taxon>Agaricomycotina</taxon>
        <taxon>Tremellomycetes</taxon>
        <taxon>Filobasidiales</taxon>
        <taxon>Filobasidiaceae</taxon>
        <taxon>Naganishia</taxon>
    </lineage>
</organism>